<protein>
    <recommendedName>
        <fullName evidence="2">DUF4408 domain-containing protein</fullName>
    </recommendedName>
</protein>
<dbReference type="PANTHER" id="PTHR33098:SF117">
    <property type="entry name" value="COTTON FIBER (DUF761)"/>
    <property type="match status" value="1"/>
</dbReference>
<reference evidence="3" key="1">
    <citation type="submission" date="2024-03" db="EMBL/GenBank/DDBJ databases">
        <title>WGS assembly of Saponaria officinalis var. Norfolk2.</title>
        <authorList>
            <person name="Jenkins J."/>
            <person name="Shu S."/>
            <person name="Grimwood J."/>
            <person name="Barry K."/>
            <person name="Goodstein D."/>
            <person name="Schmutz J."/>
            <person name="Leebens-Mack J."/>
            <person name="Osbourn A."/>
        </authorList>
    </citation>
    <scope>NUCLEOTIDE SEQUENCE [LARGE SCALE GENOMIC DNA]</scope>
    <source>
        <strain evidence="3">JIC</strain>
    </source>
</reference>
<evidence type="ECO:0000313" key="3">
    <source>
        <dbReference type="EMBL" id="KAK9674434.1"/>
    </source>
</evidence>
<proteinExistence type="predicted"/>
<dbReference type="EMBL" id="JBDFQZ010000012">
    <property type="protein sequence ID" value="KAK9674434.1"/>
    <property type="molecule type" value="Genomic_DNA"/>
</dbReference>
<feature type="domain" description="DUF4408" evidence="2">
    <location>
        <begin position="43"/>
        <end position="67"/>
    </location>
</feature>
<evidence type="ECO:0000259" key="2">
    <source>
        <dbReference type="Pfam" id="PF14364"/>
    </source>
</evidence>
<accession>A0AAW1HEB0</accession>
<dbReference type="Proteomes" id="UP001443914">
    <property type="component" value="Unassembled WGS sequence"/>
</dbReference>
<feature type="compositionally biased region" description="Low complexity" evidence="1">
    <location>
        <begin position="231"/>
        <end position="242"/>
    </location>
</feature>
<dbReference type="Pfam" id="PF14364">
    <property type="entry name" value="DUF4408"/>
    <property type="match status" value="1"/>
</dbReference>
<gene>
    <name evidence="3" type="ORF">RND81_12G232100</name>
</gene>
<sequence length="300" mass="33134">MEQLSIMKTLLISTGVVSLAVTLKLSLPLTLDILTTTELPHFSWLQPPYLYLIVNCIIISIVASSKLHAGGGGGGPAVERSAAEEFVAAVEKEAVEEVEEVVKEVVFGFVERKEGVDERCGGDAVVEREEKEVFMSPESVAMPVEAVAVVEKPPFSARFGHRKVVKGSPQGKTALKKVTKPKRQETLESTWRTLTEGRSMPLTRHLRKSETFAGATPTASPPAHLMKKSDSFSGSSDAESLSPGSGKLRREPSLSQDDLNRRVEAFIKKFNEEMRLQRQQESLNHYRQPQPKFSYETVLL</sequence>
<dbReference type="InterPro" id="IPR025520">
    <property type="entry name" value="DUF4408"/>
</dbReference>
<dbReference type="Pfam" id="PF05553">
    <property type="entry name" value="DUF761"/>
    <property type="match status" value="1"/>
</dbReference>
<organism evidence="3 4">
    <name type="scientific">Saponaria officinalis</name>
    <name type="common">Common soapwort</name>
    <name type="synonym">Lychnis saponaria</name>
    <dbReference type="NCBI Taxonomy" id="3572"/>
    <lineage>
        <taxon>Eukaryota</taxon>
        <taxon>Viridiplantae</taxon>
        <taxon>Streptophyta</taxon>
        <taxon>Embryophyta</taxon>
        <taxon>Tracheophyta</taxon>
        <taxon>Spermatophyta</taxon>
        <taxon>Magnoliopsida</taxon>
        <taxon>eudicotyledons</taxon>
        <taxon>Gunneridae</taxon>
        <taxon>Pentapetalae</taxon>
        <taxon>Caryophyllales</taxon>
        <taxon>Caryophyllaceae</taxon>
        <taxon>Caryophylleae</taxon>
        <taxon>Saponaria</taxon>
    </lineage>
</organism>
<comment type="caution">
    <text evidence="3">The sequence shown here is derived from an EMBL/GenBank/DDBJ whole genome shotgun (WGS) entry which is preliminary data.</text>
</comment>
<name>A0AAW1HEB0_SAPOF</name>
<dbReference type="PANTHER" id="PTHR33098">
    <property type="entry name" value="COTTON FIBER (DUF761)"/>
    <property type="match status" value="1"/>
</dbReference>
<dbReference type="InterPro" id="IPR008480">
    <property type="entry name" value="DUF761_pln"/>
</dbReference>
<evidence type="ECO:0000313" key="4">
    <source>
        <dbReference type="Proteomes" id="UP001443914"/>
    </source>
</evidence>
<dbReference type="AlphaFoldDB" id="A0AAW1HEB0"/>
<evidence type="ECO:0000256" key="1">
    <source>
        <dbReference type="SAM" id="MobiDB-lite"/>
    </source>
</evidence>
<feature type="compositionally biased region" description="Basic and acidic residues" evidence="1">
    <location>
        <begin position="248"/>
        <end position="257"/>
    </location>
</feature>
<feature type="region of interest" description="Disordered" evidence="1">
    <location>
        <begin position="163"/>
        <end position="257"/>
    </location>
</feature>
<keyword evidence="4" id="KW-1185">Reference proteome</keyword>